<dbReference type="Pfam" id="PF00753">
    <property type="entry name" value="Lactamase_B"/>
    <property type="match status" value="1"/>
</dbReference>
<reference evidence="6" key="1">
    <citation type="submission" date="2018-05" db="EMBL/GenBank/DDBJ databases">
        <authorList>
            <person name="Lanie J.A."/>
            <person name="Ng W.-L."/>
            <person name="Kazmierczak K.M."/>
            <person name="Andrzejewski T.M."/>
            <person name="Davidsen T.M."/>
            <person name="Wayne K.J."/>
            <person name="Tettelin H."/>
            <person name="Glass J.I."/>
            <person name="Rusch D."/>
            <person name="Podicherti R."/>
            <person name="Tsui H.-C.T."/>
            <person name="Winkler M.E."/>
        </authorList>
    </citation>
    <scope>NUCLEOTIDE SEQUENCE</scope>
</reference>
<dbReference type="PANTHER" id="PTHR46233">
    <property type="entry name" value="HYDROXYACYLGLUTATHIONE HYDROLASE GLOC"/>
    <property type="match status" value="1"/>
</dbReference>
<evidence type="ECO:0000256" key="4">
    <source>
        <dbReference type="ARBA" id="ARBA00022833"/>
    </source>
</evidence>
<dbReference type="GO" id="GO:0046872">
    <property type="term" value="F:metal ion binding"/>
    <property type="evidence" value="ECO:0007669"/>
    <property type="project" value="UniProtKB-KW"/>
</dbReference>
<accession>A0A381YB34</accession>
<keyword evidence="3" id="KW-0378">Hydrolase</keyword>
<comment type="cofactor">
    <cofactor evidence="1">
        <name>Zn(2+)</name>
        <dbReference type="ChEBI" id="CHEBI:29105"/>
    </cofactor>
</comment>
<dbReference type="GO" id="GO:0016787">
    <property type="term" value="F:hydrolase activity"/>
    <property type="evidence" value="ECO:0007669"/>
    <property type="project" value="UniProtKB-KW"/>
</dbReference>
<dbReference type="PANTHER" id="PTHR46233:SF3">
    <property type="entry name" value="HYDROXYACYLGLUTATHIONE HYDROLASE GLOC"/>
    <property type="match status" value="1"/>
</dbReference>
<dbReference type="AlphaFoldDB" id="A0A381YB34"/>
<dbReference type="InterPro" id="IPR001279">
    <property type="entry name" value="Metallo-B-lactamas"/>
</dbReference>
<dbReference type="SMART" id="SM00849">
    <property type="entry name" value="Lactamase_B"/>
    <property type="match status" value="1"/>
</dbReference>
<dbReference type="InterPro" id="IPR051453">
    <property type="entry name" value="MBL_Glyoxalase_II"/>
</dbReference>
<proteinExistence type="predicted"/>
<protein>
    <recommendedName>
        <fullName evidence="5">Metallo-beta-lactamase domain-containing protein</fullName>
    </recommendedName>
</protein>
<organism evidence="6">
    <name type="scientific">marine metagenome</name>
    <dbReference type="NCBI Taxonomy" id="408172"/>
    <lineage>
        <taxon>unclassified sequences</taxon>
        <taxon>metagenomes</taxon>
        <taxon>ecological metagenomes</taxon>
    </lineage>
</organism>
<evidence type="ECO:0000313" key="6">
    <source>
        <dbReference type="EMBL" id="SVA74299.1"/>
    </source>
</evidence>
<evidence type="ECO:0000256" key="3">
    <source>
        <dbReference type="ARBA" id="ARBA00022801"/>
    </source>
</evidence>
<name>A0A381YB34_9ZZZZ</name>
<dbReference type="SUPFAM" id="SSF56281">
    <property type="entry name" value="Metallo-hydrolase/oxidoreductase"/>
    <property type="match status" value="1"/>
</dbReference>
<dbReference type="InterPro" id="IPR036866">
    <property type="entry name" value="RibonucZ/Hydroxyglut_hydro"/>
</dbReference>
<keyword evidence="2" id="KW-0479">Metal-binding</keyword>
<dbReference type="EMBL" id="UINC01017819">
    <property type="protein sequence ID" value="SVA74299.1"/>
    <property type="molecule type" value="Genomic_DNA"/>
</dbReference>
<dbReference type="Gene3D" id="3.60.15.10">
    <property type="entry name" value="Ribonuclease Z/Hydroxyacylglutathione hydrolase-like"/>
    <property type="match status" value="1"/>
</dbReference>
<keyword evidence="4" id="KW-0862">Zinc</keyword>
<evidence type="ECO:0000259" key="5">
    <source>
        <dbReference type="SMART" id="SM00849"/>
    </source>
</evidence>
<sequence length="208" mass="22095">MNYLTVGVFSENSYVVGCSESGCGVLIDPGGDVPELLSMAADMGLKINEIWLTHAHLDHVLGLAEAVEKTGAPVWLHPEDRFLYDAAPQQGEAFGFPVGVLPKPAELFEAGQQLKLGGHSAEVLHVPGHSPGHVAFWFPESRLLIAGDVLFSGSIGRTDLPGGSYETLMDTIQQVVVPLGDDVRVFPGHGDPTTVEAERTSNPFLVAG</sequence>
<evidence type="ECO:0000256" key="2">
    <source>
        <dbReference type="ARBA" id="ARBA00022723"/>
    </source>
</evidence>
<evidence type="ECO:0000256" key="1">
    <source>
        <dbReference type="ARBA" id="ARBA00001947"/>
    </source>
</evidence>
<gene>
    <name evidence="6" type="ORF">METZ01_LOCUS127153</name>
</gene>
<feature type="domain" description="Metallo-beta-lactamase" evidence="5">
    <location>
        <begin position="10"/>
        <end position="189"/>
    </location>
</feature>